<keyword evidence="6 8" id="KW-0539">Nucleus</keyword>
<organism evidence="11 12">
    <name type="scientific">Rhynchospora pubera</name>
    <dbReference type="NCBI Taxonomy" id="906938"/>
    <lineage>
        <taxon>Eukaryota</taxon>
        <taxon>Viridiplantae</taxon>
        <taxon>Streptophyta</taxon>
        <taxon>Embryophyta</taxon>
        <taxon>Tracheophyta</taxon>
        <taxon>Spermatophyta</taxon>
        <taxon>Magnoliopsida</taxon>
        <taxon>Liliopsida</taxon>
        <taxon>Poales</taxon>
        <taxon>Cyperaceae</taxon>
        <taxon>Cyperoideae</taxon>
        <taxon>Rhynchosporeae</taxon>
        <taxon>Rhynchospora</taxon>
    </lineage>
</organism>
<dbReference type="Proteomes" id="UP001140206">
    <property type="component" value="Chromosome 3"/>
</dbReference>
<dbReference type="PANTHER" id="PTHR12632">
    <property type="entry name" value="TRANSCRIPTION FACTOR NF-Y ALPHA-RELATED"/>
    <property type="match status" value="1"/>
</dbReference>
<evidence type="ECO:0000256" key="9">
    <source>
        <dbReference type="SAM" id="MobiDB-lite"/>
    </source>
</evidence>
<dbReference type="EMBL" id="JAMFTS010000001">
    <property type="protein sequence ID" value="KAJ4808902.1"/>
    <property type="molecule type" value="Genomic_DNA"/>
</dbReference>
<dbReference type="GO" id="GO:0016602">
    <property type="term" value="C:CCAAT-binding factor complex"/>
    <property type="evidence" value="ECO:0007669"/>
    <property type="project" value="InterPro"/>
</dbReference>
<feature type="compositionally biased region" description="Polar residues" evidence="9">
    <location>
        <begin position="24"/>
        <end position="35"/>
    </location>
</feature>
<keyword evidence="3 8" id="KW-0238">DNA-binding</keyword>
<dbReference type="PROSITE" id="PS00686">
    <property type="entry name" value="NFYA_HAP2_1"/>
    <property type="match status" value="1"/>
</dbReference>
<evidence type="ECO:0000313" key="10">
    <source>
        <dbReference type="EMBL" id="KAJ4782469.1"/>
    </source>
</evidence>
<evidence type="ECO:0000256" key="4">
    <source>
        <dbReference type="ARBA" id="ARBA00023159"/>
    </source>
</evidence>
<dbReference type="InterPro" id="IPR018362">
    <property type="entry name" value="CCAAT-binding_factor_CS"/>
</dbReference>
<protein>
    <recommendedName>
        <fullName evidence="8">Nuclear transcription factor Y subunit</fullName>
    </recommendedName>
</protein>
<reference evidence="11" key="1">
    <citation type="submission" date="2022-08" db="EMBL/GenBank/DDBJ databases">
        <authorList>
            <person name="Marques A."/>
        </authorList>
    </citation>
    <scope>NUCLEOTIDE SEQUENCE</scope>
    <source>
        <strain evidence="11">RhyPub2mFocal</strain>
        <tissue evidence="11">Leaves</tissue>
    </source>
</reference>
<dbReference type="GO" id="GO:0003700">
    <property type="term" value="F:DNA-binding transcription factor activity"/>
    <property type="evidence" value="ECO:0007669"/>
    <property type="project" value="UniProtKB-UniRule"/>
</dbReference>
<evidence type="ECO:0000256" key="6">
    <source>
        <dbReference type="ARBA" id="ARBA00023242"/>
    </source>
</evidence>
<dbReference type="GO" id="GO:0003677">
    <property type="term" value="F:DNA binding"/>
    <property type="evidence" value="ECO:0007669"/>
    <property type="project" value="UniProtKB-KW"/>
</dbReference>
<dbReference type="Pfam" id="PF02045">
    <property type="entry name" value="CBFB_NFYA"/>
    <property type="match status" value="1"/>
</dbReference>
<accession>A0AAV8GZY6</accession>
<dbReference type="PROSITE" id="PS51152">
    <property type="entry name" value="NFYA_HAP2_2"/>
    <property type="match status" value="1"/>
</dbReference>
<dbReference type="EMBL" id="JAMFTS010000003">
    <property type="protein sequence ID" value="KAJ4782469.1"/>
    <property type="molecule type" value="Genomic_DNA"/>
</dbReference>
<name>A0AAV8GZY6_9POAL</name>
<evidence type="ECO:0000256" key="1">
    <source>
        <dbReference type="ARBA" id="ARBA00004123"/>
    </source>
</evidence>
<proteinExistence type="inferred from homology"/>
<evidence type="ECO:0000256" key="3">
    <source>
        <dbReference type="ARBA" id="ARBA00023125"/>
    </source>
</evidence>
<evidence type="ECO:0000313" key="11">
    <source>
        <dbReference type="EMBL" id="KAJ4808902.1"/>
    </source>
</evidence>
<evidence type="ECO:0000256" key="7">
    <source>
        <dbReference type="ARBA" id="ARBA00025911"/>
    </source>
</evidence>
<feature type="region of interest" description="Disordered" evidence="9">
    <location>
        <begin position="1"/>
        <end position="36"/>
    </location>
</feature>
<dbReference type="Proteomes" id="UP001140206">
    <property type="component" value="Chromosome 1"/>
</dbReference>
<evidence type="ECO:0000313" key="12">
    <source>
        <dbReference type="Proteomes" id="UP001140206"/>
    </source>
</evidence>
<evidence type="ECO:0000256" key="5">
    <source>
        <dbReference type="ARBA" id="ARBA00023163"/>
    </source>
</evidence>
<gene>
    <name evidence="11" type="ORF">LUZ62_021468</name>
    <name evidence="10" type="ORF">LUZ62_066726</name>
</gene>
<evidence type="ECO:0000256" key="2">
    <source>
        <dbReference type="ARBA" id="ARBA00023015"/>
    </source>
</evidence>
<evidence type="ECO:0000256" key="8">
    <source>
        <dbReference type="RuleBase" id="RU367155"/>
    </source>
</evidence>
<dbReference type="AlphaFoldDB" id="A0AAV8GZY6"/>
<dbReference type="PRINTS" id="PR00616">
    <property type="entry name" value="CCAATSUBUNTB"/>
</dbReference>
<dbReference type="SMART" id="SM00521">
    <property type="entry name" value="CBF"/>
    <property type="match status" value="1"/>
</dbReference>
<feature type="region of interest" description="Disordered" evidence="9">
    <location>
        <begin position="134"/>
        <end position="189"/>
    </location>
</feature>
<comment type="function">
    <text evidence="8">Component of the sequence-specific heterotrimeric transcription factor (NF-Y) which specifically recognizes a 5'-CCAAT-3' box motif found in the promoters of its target genes.</text>
</comment>
<dbReference type="InterPro" id="IPR001289">
    <property type="entry name" value="NFYA"/>
</dbReference>
<keyword evidence="4" id="KW-0010">Activator</keyword>
<comment type="subunit">
    <text evidence="7">Heterotrimeric transcription factor composed of three components, NF-YA, NF-YB and NF-YC. NF-YB and NF-YC must interact and dimerize for NF-YA association and DNA binding.</text>
</comment>
<comment type="subcellular location">
    <subcellularLocation>
        <location evidence="1 8">Nucleus</location>
    </subcellularLocation>
</comment>
<keyword evidence="12" id="KW-1185">Reference proteome</keyword>
<comment type="caution">
    <text evidence="11">The sequence shown here is derived from an EMBL/GenBank/DDBJ whole genome shotgun (WGS) entry which is preliminary data.</text>
</comment>
<keyword evidence="5 8" id="KW-0804">Transcription</keyword>
<comment type="similarity">
    <text evidence="8">Belongs to the NFYA/HAP2 subunit family.</text>
</comment>
<keyword evidence="2 8" id="KW-0805">Transcription regulation</keyword>
<sequence>MSSTDRDASDNSDSEQDQTKSESQDQNPAFSNGQTMFIPPHVMGQLVYPNIDPYYANMYAAYAGPPMVPPPFVGMQPTIPLPTEAVEEPVYVNAKQYNAILRRRQSRAKAESENKLIKVRKPYLHESRHLHALKRARGSGGRFVNANSNDEKDDTSKDDESRKGQNGALHENAAPSSGNSPQRILPNRK</sequence>
<dbReference type="Gene3D" id="6.10.250.2430">
    <property type="match status" value="1"/>
</dbReference>
<feature type="compositionally biased region" description="Basic and acidic residues" evidence="9">
    <location>
        <begin position="154"/>
        <end position="163"/>
    </location>
</feature>